<evidence type="ECO:0000256" key="4">
    <source>
        <dbReference type="ARBA" id="ARBA00022553"/>
    </source>
</evidence>
<reference evidence="16 17" key="1">
    <citation type="journal article" date="2019" name="Sci. Rep.">
        <title>A high-quality genome of Eragrostis curvula grass provides insights into Poaceae evolution and supports new strategies to enhance forage quality.</title>
        <authorList>
            <person name="Carballo J."/>
            <person name="Santos B.A.C.M."/>
            <person name="Zappacosta D."/>
            <person name="Garbus I."/>
            <person name="Selva J.P."/>
            <person name="Gallo C.A."/>
            <person name="Diaz A."/>
            <person name="Albertini E."/>
            <person name="Caccamo M."/>
            <person name="Echenique V."/>
        </authorList>
    </citation>
    <scope>NUCLEOTIDE SEQUENCE [LARGE SCALE GENOMIC DNA]</scope>
    <source>
        <strain evidence="17">cv. Victoria</strain>
        <tissue evidence="16">Leaf</tissue>
    </source>
</reference>
<evidence type="ECO:0000256" key="1">
    <source>
        <dbReference type="ARBA" id="ARBA00009903"/>
    </source>
</evidence>
<dbReference type="EMBL" id="RWGY01000004">
    <property type="protein sequence ID" value="TVU45406.1"/>
    <property type="molecule type" value="Genomic_DNA"/>
</dbReference>
<dbReference type="FunFam" id="3.30.200.20:FF:000147">
    <property type="entry name" value="probable serine/threonine protein kinase IREH1"/>
    <property type="match status" value="1"/>
</dbReference>
<keyword evidence="5" id="KW-0808">Transferase</keyword>
<evidence type="ECO:0000256" key="8">
    <source>
        <dbReference type="ARBA" id="ARBA00022771"/>
    </source>
</evidence>
<dbReference type="Proteomes" id="UP000324897">
    <property type="component" value="Chromosome 5"/>
</dbReference>
<comment type="caution">
    <text evidence="16">The sequence shown here is derived from an EMBL/GenBank/DDBJ whole genome shotgun (WGS) entry which is preliminary data.</text>
</comment>
<dbReference type="GO" id="GO:0004674">
    <property type="term" value="F:protein serine/threonine kinase activity"/>
    <property type="evidence" value="ECO:0007669"/>
    <property type="project" value="UniProtKB-KW"/>
</dbReference>
<name>A0A5J9WBP9_9POAL</name>
<gene>
    <name evidence="16" type="ORF">EJB05_04893</name>
</gene>
<feature type="domain" description="Protein kinase" evidence="15">
    <location>
        <begin position="306"/>
        <end position="593"/>
    </location>
</feature>
<dbReference type="PANTHER" id="PTHR24356">
    <property type="entry name" value="SERINE/THREONINE-PROTEIN KINASE"/>
    <property type="match status" value="1"/>
</dbReference>
<dbReference type="AlphaFoldDB" id="A0A5J9WBP9"/>
<dbReference type="GO" id="GO:0035556">
    <property type="term" value="P:intracellular signal transduction"/>
    <property type="evidence" value="ECO:0007669"/>
    <property type="project" value="TreeGrafter"/>
</dbReference>
<proteinExistence type="inferred from homology"/>
<feature type="region of interest" description="Disordered" evidence="14">
    <location>
        <begin position="1"/>
        <end position="26"/>
    </location>
</feature>
<evidence type="ECO:0000256" key="14">
    <source>
        <dbReference type="SAM" id="MobiDB-lite"/>
    </source>
</evidence>
<evidence type="ECO:0000256" key="10">
    <source>
        <dbReference type="ARBA" id="ARBA00022833"/>
    </source>
</evidence>
<comment type="catalytic activity">
    <reaction evidence="12">
        <text>L-threonyl-[protein] + ATP = O-phospho-L-threonyl-[protein] + ADP + H(+)</text>
        <dbReference type="Rhea" id="RHEA:46608"/>
        <dbReference type="Rhea" id="RHEA-COMP:11060"/>
        <dbReference type="Rhea" id="RHEA-COMP:11605"/>
        <dbReference type="ChEBI" id="CHEBI:15378"/>
        <dbReference type="ChEBI" id="CHEBI:30013"/>
        <dbReference type="ChEBI" id="CHEBI:30616"/>
        <dbReference type="ChEBI" id="CHEBI:61977"/>
        <dbReference type="ChEBI" id="CHEBI:456216"/>
        <dbReference type="EC" id="2.7.11.1"/>
    </reaction>
</comment>
<evidence type="ECO:0000256" key="12">
    <source>
        <dbReference type="ARBA" id="ARBA00047899"/>
    </source>
</evidence>
<evidence type="ECO:0000256" key="13">
    <source>
        <dbReference type="ARBA" id="ARBA00048679"/>
    </source>
</evidence>
<protein>
    <recommendedName>
        <fullName evidence="2">non-specific serine/threonine protein kinase</fullName>
        <ecNumber evidence="2">2.7.11.1</ecNumber>
    </recommendedName>
</protein>
<evidence type="ECO:0000256" key="7">
    <source>
        <dbReference type="ARBA" id="ARBA00022741"/>
    </source>
</evidence>
<comment type="similarity">
    <text evidence="1">Belongs to the protein kinase superfamily. AGC Ser/Thr protein kinase family.</text>
</comment>
<evidence type="ECO:0000256" key="3">
    <source>
        <dbReference type="ARBA" id="ARBA00022527"/>
    </source>
</evidence>
<evidence type="ECO:0000256" key="11">
    <source>
        <dbReference type="ARBA" id="ARBA00022840"/>
    </source>
</evidence>
<dbReference type="FunFam" id="1.10.510.10:FF:000024">
    <property type="entry name" value="Probable serine/threonine-protein kinase cot-1"/>
    <property type="match status" value="1"/>
</dbReference>
<keyword evidence="6" id="KW-0479">Metal-binding</keyword>
<dbReference type="CDD" id="cd05579">
    <property type="entry name" value="STKc_MAST_like"/>
    <property type="match status" value="1"/>
</dbReference>
<dbReference type="EC" id="2.7.11.1" evidence="2"/>
<dbReference type="PANTHER" id="PTHR24356:SF1">
    <property type="entry name" value="SERINE_THREONINE-PROTEIN KINASE GREATWALL"/>
    <property type="match status" value="1"/>
</dbReference>
<dbReference type="Gene3D" id="1.10.510.10">
    <property type="entry name" value="Transferase(Phosphotransferase) domain 1"/>
    <property type="match status" value="1"/>
</dbReference>
<keyword evidence="8" id="KW-0863">Zinc-finger</keyword>
<evidence type="ECO:0000256" key="5">
    <source>
        <dbReference type="ARBA" id="ARBA00022679"/>
    </source>
</evidence>
<evidence type="ECO:0000313" key="17">
    <source>
        <dbReference type="Proteomes" id="UP000324897"/>
    </source>
</evidence>
<keyword evidence="10" id="KW-0862">Zinc</keyword>
<evidence type="ECO:0000256" key="2">
    <source>
        <dbReference type="ARBA" id="ARBA00012513"/>
    </source>
</evidence>
<evidence type="ECO:0000259" key="15">
    <source>
        <dbReference type="PROSITE" id="PS50011"/>
    </source>
</evidence>
<dbReference type="PROSITE" id="PS50011">
    <property type="entry name" value="PROTEIN_KINASE_DOM"/>
    <property type="match status" value="1"/>
</dbReference>
<accession>A0A5J9WBP9</accession>
<dbReference type="InterPro" id="IPR000719">
    <property type="entry name" value="Prot_kinase_dom"/>
</dbReference>
<dbReference type="Gramene" id="TVU45406">
    <property type="protein sequence ID" value="TVU45406"/>
    <property type="gene ID" value="EJB05_04893"/>
</dbReference>
<keyword evidence="4" id="KW-0597">Phosphoprotein</keyword>
<feature type="compositionally biased region" description="Basic and acidic residues" evidence="14">
    <location>
        <begin position="108"/>
        <end position="122"/>
    </location>
</feature>
<dbReference type="Pfam" id="PF00069">
    <property type="entry name" value="Pkinase"/>
    <property type="match status" value="1"/>
</dbReference>
<sequence>MQAAGAWRQGVPAGDQAARSDQPNTDTEMGSIMCRICEEYVPARFVEDHSRVCAVADRCDQKGLSIDERLIRVAETLEKMAESYSQIEFPNTAGSPDAADILNSSVNEESHGPDLKHSDWSRRGSADKLDNLQESDNINSLDEIKNLPSVKCDTHFGPMSASSAGSLTPRSPLTTPRSNHVDMLLAGISEINESSDLPQIVKLADIARCISNTSHSEESSLSKLVTCIEDLQEIIDHKKHEAVTVQIFGSRIVKLHREKYMQLYDLVDMNKADSAITITNGQDDVVRSLQANLACPDKDRTSIDDFELIKPIRSWAYGHIFLAKKRTTGDLFAVKVIRKADVIRKNAVESILSERDILITIRNPFVVRLFYSFTSRENLYLVMEYLKERDVNSLLINLGCLDEDVARVYLAEVVLALEYLHSMQIVHGNLKPDNLFISHDGHIKLTGFGLSKVVLINSTDDLSGPAVSGASLHGYGEPQMSEPEQINHQTGRQNHPAVGTPDYLAPEILLGTGDDWWSVGVILFELIVGVPPFSADDPQTIFDNILNRNIRWPHVPEKMSFEAQDLIDKLLLEDPHQRLGAKGASEVKQHPFFQDISWDTLGMQKASFVPTSDGTFDTGHSWNTSDETQSVAYEFEDSSDYGNLSRRILSASNQDGKGVDCGCINGFESGSDVCYSFRNFSFKNLSTLASINYDLLAKELKDASAKSET</sequence>
<dbReference type="OrthoDB" id="668195at2759"/>
<dbReference type="GO" id="GO:0008270">
    <property type="term" value="F:zinc ion binding"/>
    <property type="evidence" value="ECO:0007669"/>
    <property type="project" value="UniProtKB-KW"/>
</dbReference>
<keyword evidence="11" id="KW-0067">ATP-binding</keyword>
<dbReference type="Gene3D" id="3.30.200.20">
    <property type="entry name" value="Phosphorylase Kinase, domain 1"/>
    <property type="match status" value="1"/>
</dbReference>
<keyword evidence="17" id="KW-1185">Reference proteome</keyword>
<feature type="region of interest" description="Disordered" evidence="14">
    <location>
        <begin position="89"/>
        <end position="122"/>
    </location>
</feature>
<dbReference type="GO" id="GO:0007010">
    <property type="term" value="P:cytoskeleton organization"/>
    <property type="evidence" value="ECO:0007669"/>
    <property type="project" value="UniProtKB-ARBA"/>
</dbReference>
<comment type="catalytic activity">
    <reaction evidence="13">
        <text>L-seryl-[protein] + ATP = O-phospho-L-seryl-[protein] + ADP + H(+)</text>
        <dbReference type="Rhea" id="RHEA:17989"/>
        <dbReference type="Rhea" id="RHEA-COMP:9863"/>
        <dbReference type="Rhea" id="RHEA-COMP:11604"/>
        <dbReference type="ChEBI" id="CHEBI:15378"/>
        <dbReference type="ChEBI" id="CHEBI:29999"/>
        <dbReference type="ChEBI" id="CHEBI:30616"/>
        <dbReference type="ChEBI" id="CHEBI:83421"/>
        <dbReference type="ChEBI" id="CHEBI:456216"/>
        <dbReference type="EC" id="2.7.11.1"/>
    </reaction>
</comment>
<keyword evidence="7" id="KW-0547">Nucleotide-binding</keyword>
<keyword evidence="9" id="KW-0418">Kinase</keyword>
<dbReference type="InterPro" id="IPR050236">
    <property type="entry name" value="Ser_Thr_kinase_AGC"/>
</dbReference>
<dbReference type="SUPFAM" id="SSF56112">
    <property type="entry name" value="Protein kinase-like (PK-like)"/>
    <property type="match status" value="1"/>
</dbReference>
<evidence type="ECO:0000256" key="9">
    <source>
        <dbReference type="ARBA" id="ARBA00022777"/>
    </source>
</evidence>
<evidence type="ECO:0000313" key="16">
    <source>
        <dbReference type="EMBL" id="TVU45406.1"/>
    </source>
</evidence>
<dbReference type="GO" id="GO:0005524">
    <property type="term" value="F:ATP binding"/>
    <property type="evidence" value="ECO:0007669"/>
    <property type="project" value="UniProtKB-KW"/>
</dbReference>
<keyword evidence="3" id="KW-0723">Serine/threonine-protein kinase</keyword>
<dbReference type="InterPro" id="IPR011009">
    <property type="entry name" value="Kinase-like_dom_sf"/>
</dbReference>
<evidence type="ECO:0000256" key="6">
    <source>
        <dbReference type="ARBA" id="ARBA00022723"/>
    </source>
</evidence>
<organism evidence="16 17">
    <name type="scientific">Eragrostis curvula</name>
    <name type="common">weeping love grass</name>
    <dbReference type="NCBI Taxonomy" id="38414"/>
    <lineage>
        <taxon>Eukaryota</taxon>
        <taxon>Viridiplantae</taxon>
        <taxon>Streptophyta</taxon>
        <taxon>Embryophyta</taxon>
        <taxon>Tracheophyta</taxon>
        <taxon>Spermatophyta</taxon>
        <taxon>Magnoliopsida</taxon>
        <taxon>Liliopsida</taxon>
        <taxon>Poales</taxon>
        <taxon>Poaceae</taxon>
        <taxon>PACMAD clade</taxon>
        <taxon>Chloridoideae</taxon>
        <taxon>Eragrostideae</taxon>
        <taxon>Eragrostidinae</taxon>
        <taxon>Eragrostis</taxon>
    </lineage>
</organism>